<dbReference type="RefSeq" id="WP_380900538.1">
    <property type="nucleotide sequence ID" value="NZ_JBHUFU010000008.1"/>
</dbReference>
<dbReference type="Proteomes" id="UP001597365">
    <property type="component" value="Unassembled WGS sequence"/>
</dbReference>
<dbReference type="InterPro" id="IPR036390">
    <property type="entry name" value="WH_DNA-bd_sf"/>
</dbReference>
<sequence>MDPTACDAAPTRLRNTPSWLLSQLTAHAHRLVWDAFSATDDRRYHYALLAAVEEYGPASQAALGRRCGIDRSDVVAALNELADRGLVTRSPDPADRRRNIVSVTPGGRRHLERLDEVLGRAQDELLAGLSADERGQLVRLLQRALEHHAPSRREE</sequence>
<dbReference type="SMART" id="SM00347">
    <property type="entry name" value="HTH_MARR"/>
    <property type="match status" value="1"/>
</dbReference>
<organism evidence="2 3">
    <name type="scientific">Streptomyces desertarenae</name>
    <dbReference type="NCBI Taxonomy" id="2666184"/>
    <lineage>
        <taxon>Bacteria</taxon>
        <taxon>Bacillati</taxon>
        <taxon>Actinomycetota</taxon>
        <taxon>Actinomycetes</taxon>
        <taxon>Kitasatosporales</taxon>
        <taxon>Streptomycetaceae</taxon>
        <taxon>Streptomyces</taxon>
    </lineage>
</organism>
<name>A0ABW4PLJ8_9ACTN</name>
<dbReference type="EMBL" id="JBHUFU010000008">
    <property type="protein sequence ID" value="MFD1831022.1"/>
    <property type="molecule type" value="Genomic_DNA"/>
</dbReference>
<dbReference type="InterPro" id="IPR036388">
    <property type="entry name" value="WH-like_DNA-bd_sf"/>
</dbReference>
<reference evidence="3" key="1">
    <citation type="journal article" date="2019" name="Int. J. Syst. Evol. Microbiol.">
        <title>The Global Catalogue of Microorganisms (GCM) 10K type strain sequencing project: providing services to taxonomists for standard genome sequencing and annotation.</title>
        <authorList>
            <consortium name="The Broad Institute Genomics Platform"/>
            <consortium name="The Broad Institute Genome Sequencing Center for Infectious Disease"/>
            <person name="Wu L."/>
            <person name="Ma J."/>
        </authorList>
    </citation>
    <scope>NUCLEOTIDE SEQUENCE [LARGE SCALE GENOMIC DNA]</scope>
    <source>
        <strain evidence="3">CGMCC 4.7455</strain>
    </source>
</reference>
<dbReference type="InterPro" id="IPR039422">
    <property type="entry name" value="MarR/SlyA-like"/>
</dbReference>
<evidence type="ECO:0000313" key="2">
    <source>
        <dbReference type="EMBL" id="MFD1831022.1"/>
    </source>
</evidence>
<dbReference type="InterPro" id="IPR000835">
    <property type="entry name" value="HTH_MarR-typ"/>
</dbReference>
<proteinExistence type="predicted"/>
<comment type="caution">
    <text evidence="2">The sequence shown here is derived from an EMBL/GenBank/DDBJ whole genome shotgun (WGS) entry which is preliminary data.</text>
</comment>
<evidence type="ECO:0000259" key="1">
    <source>
        <dbReference type="PROSITE" id="PS50995"/>
    </source>
</evidence>
<gene>
    <name evidence="2" type="ORF">ACFSJS_15255</name>
</gene>
<accession>A0ABW4PLJ8</accession>
<dbReference type="Pfam" id="PF12802">
    <property type="entry name" value="MarR_2"/>
    <property type="match status" value="1"/>
</dbReference>
<dbReference type="PANTHER" id="PTHR33164:SF43">
    <property type="entry name" value="HTH-TYPE TRANSCRIPTIONAL REPRESSOR YETL"/>
    <property type="match status" value="1"/>
</dbReference>
<dbReference type="Gene3D" id="1.10.10.10">
    <property type="entry name" value="Winged helix-like DNA-binding domain superfamily/Winged helix DNA-binding domain"/>
    <property type="match status" value="1"/>
</dbReference>
<dbReference type="PANTHER" id="PTHR33164">
    <property type="entry name" value="TRANSCRIPTIONAL REGULATOR, MARR FAMILY"/>
    <property type="match status" value="1"/>
</dbReference>
<protein>
    <submittedName>
        <fullName evidence="2">MarR family winged helix-turn-helix transcriptional regulator</fullName>
    </submittedName>
</protein>
<dbReference type="PRINTS" id="PR00598">
    <property type="entry name" value="HTHMARR"/>
</dbReference>
<dbReference type="SUPFAM" id="SSF46785">
    <property type="entry name" value="Winged helix' DNA-binding domain"/>
    <property type="match status" value="1"/>
</dbReference>
<evidence type="ECO:0000313" key="3">
    <source>
        <dbReference type="Proteomes" id="UP001597365"/>
    </source>
</evidence>
<dbReference type="PROSITE" id="PS50995">
    <property type="entry name" value="HTH_MARR_2"/>
    <property type="match status" value="1"/>
</dbReference>
<keyword evidence="3" id="KW-1185">Reference proteome</keyword>
<feature type="domain" description="HTH marR-type" evidence="1">
    <location>
        <begin position="1"/>
        <end position="146"/>
    </location>
</feature>